<dbReference type="InterPro" id="IPR002994">
    <property type="entry name" value="Surf1/Shy1"/>
</dbReference>
<evidence type="ECO:0000256" key="2">
    <source>
        <dbReference type="ARBA" id="ARBA00007165"/>
    </source>
</evidence>
<keyword evidence="6" id="KW-1003">Cell membrane</keyword>
<name>A0ABP9PN40_9ACTN</name>
<evidence type="ECO:0000313" key="9">
    <source>
        <dbReference type="Proteomes" id="UP001500221"/>
    </source>
</evidence>
<comment type="caution">
    <text evidence="8">The sequence shown here is derived from an EMBL/GenBank/DDBJ whole genome shotgun (WGS) entry which is preliminary data.</text>
</comment>
<protein>
    <recommendedName>
        <fullName evidence="6">SURF1-like protein</fullName>
    </recommendedName>
</protein>
<keyword evidence="5 6" id="KW-0472">Membrane</keyword>
<comment type="similarity">
    <text evidence="2 6">Belongs to the SURF1 family.</text>
</comment>
<feature type="region of interest" description="Disordered" evidence="7">
    <location>
        <begin position="244"/>
        <end position="273"/>
    </location>
</feature>
<dbReference type="CDD" id="cd06662">
    <property type="entry name" value="SURF1"/>
    <property type="match status" value="1"/>
</dbReference>
<evidence type="ECO:0000256" key="4">
    <source>
        <dbReference type="ARBA" id="ARBA00022989"/>
    </source>
</evidence>
<evidence type="ECO:0000313" key="8">
    <source>
        <dbReference type="EMBL" id="GAA5149386.1"/>
    </source>
</evidence>
<keyword evidence="3 6" id="KW-0812">Transmembrane</keyword>
<evidence type="ECO:0000256" key="1">
    <source>
        <dbReference type="ARBA" id="ARBA00004370"/>
    </source>
</evidence>
<dbReference type="PROSITE" id="PS50895">
    <property type="entry name" value="SURF1"/>
    <property type="match status" value="1"/>
</dbReference>
<dbReference type="PANTHER" id="PTHR23427:SF2">
    <property type="entry name" value="SURFEIT LOCUS PROTEIN 1"/>
    <property type="match status" value="1"/>
</dbReference>
<dbReference type="InterPro" id="IPR045214">
    <property type="entry name" value="Surf1/Surf4"/>
</dbReference>
<gene>
    <name evidence="8" type="ORF">GCM10023340_24590</name>
</gene>
<keyword evidence="4 6" id="KW-1133">Transmembrane helix</keyword>
<dbReference type="Proteomes" id="UP001500221">
    <property type="component" value="Unassembled WGS sequence"/>
</dbReference>
<dbReference type="EMBL" id="BAABKG010000003">
    <property type="protein sequence ID" value="GAA5149386.1"/>
    <property type="molecule type" value="Genomic_DNA"/>
</dbReference>
<proteinExistence type="inferred from homology"/>
<dbReference type="RefSeq" id="WP_345458742.1">
    <property type="nucleotide sequence ID" value="NZ_BAABKG010000003.1"/>
</dbReference>
<feature type="transmembrane region" description="Helical" evidence="6">
    <location>
        <begin position="222"/>
        <end position="240"/>
    </location>
</feature>
<reference evidence="9" key="1">
    <citation type="journal article" date="2019" name="Int. J. Syst. Evol. Microbiol.">
        <title>The Global Catalogue of Microorganisms (GCM) 10K type strain sequencing project: providing services to taxonomists for standard genome sequencing and annotation.</title>
        <authorList>
            <consortium name="The Broad Institute Genomics Platform"/>
            <consortium name="The Broad Institute Genome Sequencing Center for Infectious Disease"/>
            <person name="Wu L."/>
            <person name="Ma J."/>
        </authorList>
    </citation>
    <scope>NUCLEOTIDE SEQUENCE [LARGE SCALE GENOMIC DNA]</scope>
    <source>
        <strain evidence="9">JCM 18459</strain>
    </source>
</reference>
<feature type="transmembrane region" description="Helical" evidence="6">
    <location>
        <begin position="12"/>
        <end position="30"/>
    </location>
</feature>
<evidence type="ECO:0000256" key="7">
    <source>
        <dbReference type="SAM" id="MobiDB-lite"/>
    </source>
</evidence>
<evidence type="ECO:0000256" key="5">
    <source>
        <dbReference type="ARBA" id="ARBA00023136"/>
    </source>
</evidence>
<organism evidence="8 9">
    <name type="scientific">Nocardioides marinquilinus</name>
    <dbReference type="NCBI Taxonomy" id="1210400"/>
    <lineage>
        <taxon>Bacteria</taxon>
        <taxon>Bacillati</taxon>
        <taxon>Actinomycetota</taxon>
        <taxon>Actinomycetes</taxon>
        <taxon>Propionibacteriales</taxon>
        <taxon>Nocardioidaceae</taxon>
        <taxon>Nocardioides</taxon>
    </lineage>
</organism>
<keyword evidence="9" id="KW-1185">Reference proteome</keyword>
<dbReference type="PANTHER" id="PTHR23427">
    <property type="entry name" value="SURFEIT LOCUS PROTEIN"/>
    <property type="match status" value="1"/>
</dbReference>
<sequence>MGSYRFLLSRRWILFAVAVALSAYAAWWLGEWQFGRLHDRRADNAIVRTNLDREPAPVEDVLAPGRPVDDRQEWRRVVATGTYDTDDTVLVRYRSGEDGEPGVGVVVPLVTAGGTALVVDRGFFATDDPRPAPEEVPAAPSGQVTVTGWVRVDGTGSSTAVDATDGGLSTRAISSDEIGSAIGRPVFGGFVDALTEDPTAPTALQLREPPDLGSGPHFFYGLQWWFFGVLAIFGFGYLAYDERKRGPRGERPHRQRPARERRTNVPAAYRRDG</sequence>
<evidence type="ECO:0000256" key="3">
    <source>
        <dbReference type="ARBA" id="ARBA00022692"/>
    </source>
</evidence>
<dbReference type="Pfam" id="PF02104">
    <property type="entry name" value="SURF1"/>
    <property type="match status" value="1"/>
</dbReference>
<comment type="subcellular location">
    <subcellularLocation>
        <location evidence="6">Cell membrane</location>
        <topology evidence="6">Multi-pass membrane protein</topology>
    </subcellularLocation>
    <subcellularLocation>
        <location evidence="1">Membrane</location>
    </subcellularLocation>
</comment>
<accession>A0ABP9PN40</accession>
<evidence type="ECO:0000256" key="6">
    <source>
        <dbReference type="RuleBase" id="RU363076"/>
    </source>
</evidence>